<comment type="caution">
    <text evidence="1">The sequence shown here is derived from an EMBL/GenBank/DDBJ whole genome shotgun (WGS) entry which is preliminary data.</text>
</comment>
<dbReference type="AlphaFoldDB" id="A0AAD9PS20"/>
<keyword evidence="2" id="KW-1185">Reference proteome</keyword>
<accession>A0AAD9PS20</accession>
<reference evidence="1" key="2">
    <citation type="journal article" date="2023" name="Science">
        <title>Genomic signatures of disease resistance in endangered staghorn corals.</title>
        <authorList>
            <person name="Vollmer S.V."/>
            <person name="Selwyn J.D."/>
            <person name="Despard B.A."/>
            <person name="Roesel C.L."/>
        </authorList>
    </citation>
    <scope>NUCLEOTIDE SEQUENCE</scope>
    <source>
        <strain evidence="1">K2</strain>
    </source>
</reference>
<sequence length="192" mass="21501">MAKKKKVKILIKFRDSHRNFVRKTIAEAKDLTSGGNPIELQVLDRDIVERLEAVSKLDSDVSESCELISVIQECMVDLESALTAQESQYKNHQSNSLNFTETPSSGIPFGNLSSQQFIRTQTCLEWINYLKSLLTGIAQSVVTGLALTSANYEKAVELLKRRFVNRQVVMSSHIEALTKIPKVASTSEVKRL</sequence>
<organism evidence="1 2">
    <name type="scientific">Acropora cervicornis</name>
    <name type="common">Staghorn coral</name>
    <dbReference type="NCBI Taxonomy" id="6130"/>
    <lineage>
        <taxon>Eukaryota</taxon>
        <taxon>Metazoa</taxon>
        <taxon>Cnidaria</taxon>
        <taxon>Anthozoa</taxon>
        <taxon>Hexacorallia</taxon>
        <taxon>Scleractinia</taxon>
        <taxon>Astrocoeniina</taxon>
        <taxon>Acroporidae</taxon>
        <taxon>Acropora</taxon>
    </lineage>
</organism>
<dbReference type="EMBL" id="JARQWQ010000158">
    <property type="protein sequence ID" value="KAK2548024.1"/>
    <property type="molecule type" value="Genomic_DNA"/>
</dbReference>
<name>A0AAD9PS20_ACRCE</name>
<evidence type="ECO:0000313" key="2">
    <source>
        <dbReference type="Proteomes" id="UP001249851"/>
    </source>
</evidence>
<evidence type="ECO:0000313" key="1">
    <source>
        <dbReference type="EMBL" id="KAK2548024.1"/>
    </source>
</evidence>
<proteinExistence type="predicted"/>
<dbReference type="Pfam" id="PF03564">
    <property type="entry name" value="DUF1759"/>
    <property type="match status" value="1"/>
</dbReference>
<dbReference type="InterPro" id="IPR005312">
    <property type="entry name" value="DUF1759"/>
</dbReference>
<reference evidence="1" key="1">
    <citation type="journal article" date="2023" name="G3 (Bethesda)">
        <title>Whole genome assembly and annotation of the endangered Caribbean coral Acropora cervicornis.</title>
        <authorList>
            <person name="Selwyn J.D."/>
            <person name="Vollmer S.V."/>
        </authorList>
    </citation>
    <scope>NUCLEOTIDE SEQUENCE</scope>
    <source>
        <strain evidence="1">K2</strain>
    </source>
</reference>
<dbReference type="Proteomes" id="UP001249851">
    <property type="component" value="Unassembled WGS sequence"/>
</dbReference>
<protein>
    <submittedName>
        <fullName evidence="1">Uncharacterized protein</fullName>
    </submittedName>
</protein>
<gene>
    <name evidence="1" type="ORF">P5673_031841</name>
</gene>